<reference evidence="1 2" key="1">
    <citation type="submission" date="2016-01" db="EMBL/GenBank/DDBJ databases">
        <authorList>
            <person name="Mitreva M."/>
            <person name="Pepin K.H."/>
            <person name="Mihindukulasuriya K.A."/>
            <person name="Fulton R."/>
            <person name="Fronick C."/>
            <person name="O'Laughlin M."/>
            <person name="Miner T."/>
            <person name="Herter B."/>
            <person name="Rosa B.A."/>
            <person name="Cordes M."/>
            <person name="Tomlinson C."/>
            <person name="Wollam A."/>
            <person name="Palsikar V.B."/>
            <person name="Mardis E.R."/>
            <person name="Wilson R.K."/>
        </authorList>
    </citation>
    <scope>NUCLEOTIDE SEQUENCE [LARGE SCALE GENOMIC DNA]</scope>
    <source>
        <strain evidence="1 2">KA00071</strain>
    </source>
</reference>
<evidence type="ECO:0000313" key="2">
    <source>
        <dbReference type="Proteomes" id="UP000070467"/>
    </source>
</evidence>
<dbReference type="Proteomes" id="UP000070467">
    <property type="component" value="Unassembled WGS sequence"/>
</dbReference>
<name>A0ABR5TL27_9BACL</name>
<proteinExistence type="predicted"/>
<accession>A0ABR5TL27</accession>
<dbReference type="PROSITE" id="PS51257">
    <property type="entry name" value="PROKAR_LIPOPROTEIN"/>
    <property type="match status" value="1"/>
</dbReference>
<organism evidence="1 2">
    <name type="scientific">Gemelliphila asaccharolytica</name>
    <dbReference type="NCBI Taxonomy" id="502393"/>
    <lineage>
        <taxon>Bacteria</taxon>
        <taxon>Bacillati</taxon>
        <taxon>Bacillota</taxon>
        <taxon>Bacilli</taxon>
        <taxon>Bacillales</taxon>
        <taxon>Gemellaceae</taxon>
        <taxon>Gemelliphila</taxon>
    </lineage>
</organism>
<dbReference type="EMBL" id="LSDB01000052">
    <property type="protein sequence ID" value="KXB57073.1"/>
    <property type="molecule type" value="Genomic_DNA"/>
</dbReference>
<keyword evidence="2" id="KW-1185">Reference proteome</keyword>
<evidence type="ECO:0000313" key="1">
    <source>
        <dbReference type="EMBL" id="KXB57073.1"/>
    </source>
</evidence>
<sequence>MAFRVLEEILKAIFLFEKYLVGTFQVLIIAGCVDTMDILGGVNRMDNIRLLII</sequence>
<protein>
    <submittedName>
        <fullName evidence="1">Uncharacterized protein</fullName>
    </submittedName>
</protein>
<gene>
    <name evidence="1" type="ORF">HMPREF1871_00982</name>
</gene>
<comment type="caution">
    <text evidence="1">The sequence shown here is derived from an EMBL/GenBank/DDBJ whole genome shotgun (WGS) entry which is preliminary data.</text>
</comment>